<reference evidence="6 7" key="1">
    <citation type="submission" date="2014-07" db="EMBL/GenBank/DDBJ databases">
        <title>Genome Sequence of Rhodococcus opacus Strain R7, a Biodegrader of Mono- and Polycyclic Aromatic Hydrocarbons.</title>
        <authorList>
            <person name="Di Gennaro P."/>
            <person name="Zampolli J."/>
            <person name="Presti I."/>
            <person name="Cappelletti M."/>
            <person name="D'Ursi P."/>
            <person name="Orro A."/>
            <person name="Mezzelani A."/>
            <person name="Milanesi L."/>
        </authorList>
    </citation>
    <scope>NUCLEOTIDE SEQUENCE [LARGE SCALE GENOMIC DNA]</scope>
    <source>
        <strain evidence="6 7">R7</strain>
    </source>
</reference>
<evidence type="ECO:0000313" key="7">
    <source>
        <dbReference type="Proteomes" id="UP000028488"/>
    </source>
</evidence>
<accession>A0A076EQE7</accession>
<dbReference type="eggNOG" id="COG0151">
    <property type="taxonomic scope" value="Bacteria"/>
</dbReference>
<keyword evidence="3 4" id="KW-0067">ATP-binding</keyword>
<sequence>MTEHVLVVGSGRDLPGRVRDALPGTQTSVICRLEFVAKLRRLTEHARVIAVRHDAPDEEWIALAAAAHAQHPFTRIATFGERDQDRCASIGEALGLATHSRRTVTSVHDKNAMRAALRESGVDATASAIVADVDALRAFASEHGLPCVVKPVCGAGSAGVAIVREHSALAAAFARAGGDFDGLTDSGVLVEQFHEGPQFSVEALSECGEHQIVAVTRKFSDPANFVELGHVAPAALSAEQEERIHTYVTRVLDAVGVEFGATHTEIVLTPTGPRVIETHVRMGGDEIPSLALDATGVDLAECVVRQTVGEKVLPGIRAVLAEERPGRCSAIWFAAAPVAGVLVDVGGVDDARKVDGVTDVQLLVRPGSAVTVLESSDSRVVYARAVGDTAEQALDSAREAVARLEFQVRVAAASTVTV</sequence>
<evidence type="ECO:0000256" key="3">
    <source>
        <dbReference type="ARBA" id="ARBA00022840"/>
    </source>
</evidence>
<feature type="domain" description="ATP-grasp" evidence="5">
    <location>
        <begin position="114"/>
        <end position="308"/>
    </location>
</feature>
<dbReference type="PANTHER" id="PTHR43585">
    <property type="entry name" value="FUMIPYRROLE BIOSYNTHESIS PROTEIN C"/>
    <property type="match status" value="1"/>
</dbReference>
<proteinExistence type="predicted"/>
<protein>
    <submittedName>
        <fullName evidence="6">Carboxylate--amine ligase</fullName>
    </submittedName>
</protein>
<evidence type="ECO:0000259" key="5">
    <source>
        <dbReference type="PROSITE" id="PS50975"/>
    </source>
</evidence>
<dbReference type="RefSeq" id="WP_128641006.1">
    <property type="nucleotide sequence ID" value="NZ_CP008947.1"/>
</dbReference>
<dbReference type="GO" id="GO:0005524">
    <property type="term" value="F:ATP binding"/>
    <property type="evidence" value="ECO:0007669"/>
    <property type="project" value="UniProtKB-UniRule"/>
</dbReference>
<dbReference type="InterPro" id="IPR011761">
    <property type="entry name" value="ATP-grasp"/>
</dbReference>
<name>A0A076EQE7_RHOOP</name>
<gene>
    <name evidence="6" type="ORF">EP51_27490</name>
</gene>
<dbReference type="EMBL" id="CP008947">
    <property type="protein sequence ID" value="AII08161.1"/>
    <property type="molecule type" value="Genomic_DNA"/>
</dbReference>
<keyword evidence="2 4" id="KW-0547">Nucleotide-binding</keyword>
<dbReference type="AlphaFoldDB" id="A0A076EQE7"/>
<dbReference type="PROSITE" id="PS50975">
    <property type="entry name" value="ATP_GRASP"/>
    <property type="match status" value="1"/>
</dbReference>
<dbReference type="Pfam" id="PF13535">
    <property type="entry name" value="ATP-grasp_4"/>
    <property type="match status" value="1"/>
</dbReference>
<evidence type="ECO:0000313" key="6">
    <source>
        <dbReference type="EMBL" id="AII08161.1"/>
    </source>
</evidence>
<dbReference type="SUPFAM" id="SSF56059">
    <property type="entry name" value="Glutathione synthetase ATP-binding domain-like"/>
    <property type="match status" value="1"/>
</dbReference>
<dbReference type="InterPro" id="IPR052032">
    <property type="entry name" value="ATP-dep_AA_Ligase"/>
</dbReference>
<dbReference type="GO" id="GO:0016874">
    <property type="term" value="F:ligase activity"/>
    <property type="evidence" value="ECO:0007669"/>
    <property type="project" value="UniProtKB-KW"/>
</dbReference>
<dbReference type="Pfam" id="PF18603">
    <property type="entry name" value="LAL_C2"/>
    <property type="match status" value="1"/>
</dbReference>
<dbReference type="Proteomes" id="UP000028488">
    <property type="component" value="Chromosome"/>
</dbReference>
<organism evidence="6 7">
    <name type="scientific">Rhodococcus opacus</name>
    <name type="common">Nocardia opaca</name>
    <dbReference type="NCBI Taxonomy" id="37919"/>
    <lineage>
        <taxon>Bacteria</taxon>
        <taxon>Bacillati</taxon>
        <taxon>Actinomycetota</taxon>
        <taxon>Actinomycetes</taxon>
        <taxon>Mycobacteriales</taxon>
        <taxon>Nocardiaceae</taxon>
        <taxon>Rhodococcus</taxon>
    </lineage>
</organism>
<dbReference type="InterPro" id="IPR040570">
    <property type="entry name" value="LAL_C2"/>
</dbReference>
<evidence type="ECO:0000256" key="1">
    <source>
        <dbReference type="ARBA" id="ARBA00022598"/>
    </source>
</evidence>
<dbReference type="SMART" id="SM01209">
    <property type="entry name" value="GARS_A"/>
    <property type="match status" value="1"/>
</dbReference>
<evidence type="ECO:0000256" key="2">
    <source>
        <dbReference type="ARBA" id="ARBA00022741"/>
    </source>
</evidence>
<dbReference type="Gene3D" id="3.30.470.20">
    <property type="entry name" value="ATP-grasp fold, B domain"/>
    <property type="match status" value="1"/>
</dbReference>
<dbReference type="PANTHER" id="PTHR43585:SF2">
    <property type="entry name" value="ATP-GRASP ENZYME FSQD"/>
    <property type="match status" value="1"/>
</dbReference>
<dbReference type="GO" id="GO:0046872">
    <property type="term" value="F:metal ion binding"/>
    <property type="evidence" value="ECO:0007669"/>
    <property type="project" value="InterPro"/>
</dbReference>
<keyword evidence="1 6" id="KW-0436">Ligase</keyword>
<evidence type="ECO:0000256" key="4">
    <source>
        <dbReference type="PROSITE-ProRule" id="PRU00409"/>
    </source>
</evidence>